<gene>
    <name evidence="9" type="ORF">EV356DRAFT_532818</name>
</gene>
<dbReference type="SMART" id="SM00356">
    <property type="entry name" value="ZnF_C3H1"/>
    <property type="match status" value="2"/>
</dbReference>
<dbReference type="InterPro" id="IPR002625">
    <property type="entry name" value="Smr_dom"/>
</dbReference>
<organism evidence="9 10">
    <name type="scientific">Viridothelium virens</name>
    <name type="common">Speckled blister lichen</name>
    <name type="synonym">Trypethelium virens</name>
    <dbReference type="NCBI Taxonomy" id="1048519"/>
    <lineage>
        <taxon>Eukaryota</taxon>
        <taxon>Fungi</taxon>
        <taxon>Dikarya</taxon>
        <taxon>Ascomycota</taxon>
        <taxon>Pezizomycotina</taxon>
        <taxon>Dothideomycetes</taxon>
        <taxon>Dothideomycetes incertae sedis</taxon>
        <taxon>Trypetheliales</taxon>
        <taxon>Trypetheliaceae</taxon>
        <taxon>Viridothelium</taxon>
    </lineage>
</organism>
<dbReference type="EMBL" id="ML991798">
    <property type="protein sequence ID" value="KAF2234509.1"/>
    <property type="molecule type" value="Genomic_DNA"/>
</dbReference>
<feature type="zinc finger region" description="C3H1-type" evidence="5">
    <location>
        <begin position="280"/>
        <end position="307"/>
    </location>
</feature>
<evidence type="ECO:0000259" key="8">
    <source>
        <dbReference type="PROSITE" id="PS50828"/>
    </source>
</evidence>
<keyword evidence="3 5" id="KW-0863">Zinc-finger</keyword>
<dbReference type="SUPFAM" id="SSF90229">
    <property type="entry name" value="CCCH zinc finger"/>
    <property type="match status" value="1"/>
</dbReference>
<feature type="compositionally biased region" description="Low complexity" evidence="6">
    <location>
        <begin position="399"/>
        <end position="411"/>
    </location>
</feature>
<dbReference type="Pfam" id="PF08590">
    <property type="entry name" value="DUF1771"/>
    <property type="match status" value="1"/>
</dbReference>
<evidence type="ECO:0000313" key="10">
    <source>
        <dbReference type="Proteomes" id="UP000800092"/>
    </source>
</evidence>
<evidence type="ECO:0000256" key="6">
    <source>
        <dbReference type="SAM" id="MobiDB-lite"/>
    </source>
</evidence>
<dbReference type="PANTHER" id="PTHR13119">
    <property type="entry name" value="ZINC FINGER CCCH DOMAIN-CONTAINING PROTEI"/>
    <property type="match status" value="1"/>
</dbReference>
<feature type="region of interest" description="Disordered" evidence="6">
    <location>
        <begin position="86"/>
        <end position="153"/>
    </location>
</feature>
<feature type="compositionally biased region" description="Polar residues" evidence="6">
    <location>
        <begin position="491"/>
        <end position="501"/>
    </location>
</feature>
<reference evidence="9" key="1">
    <citation type="journal article" date="2020" name="Stud. Mycol.">
        <title>101 Dothideomycetes genomes: a test case for predicting lifestyles and emergence of pathogens.</title>
        <authorList>
            <person name="Haridas S."/>
            <person name="Albert R."/>
            <person name="Binder M."/>
            <person name="Bloem J."/>
            <person name="Labutti K."/>
            <person name="Salamov A."/>
            <person name="Andreopoulos B."/>
            <person name="Baker S."/>
            <person name="Barry K."/>
            <person name="Bills G."/>
            <person name="Bluhm B."/>
            <person name="Cannon C."/>
            <person name="Castanera R."/>
            <person name="Culley D."/>
            <person name="Daum C."/>
            <person name="Ezra D."/>
            <person name="Gonzalez J."/>
            <person name="Henrissat B."/>
            <person name="Kuo A."/>
            <person name="Liang C."/>
            <person name="Lipzen A."/>
            <person name="Lutzoni F."/>
            <person name="Magnuson J."/>
            <person name="Mondo S."/>
            <person name="Nolan M."/>
            <person name="Ohm R."/>
            <person name="Pangilinan J."/>
            <person name="Park H.-J."/>
            <person name="Ramirez L."/>
            <person name="Alfaro M."/>
            <person name="Sun H."/>
            <person name="Tritt A."/>
            <person name="Yoshinaga Y."/>
            <person name="Zwiers L.-H."/>
            <person name="Turgeon B."/>
            <person name="Goodwin S."/>
            <person name="Spatafora J."/>
            <person name="Crous P."/>
            <person name="Grigoriev I."/>
        </authorList>
    </citation>
    <scope>NUCLEOTIDE SEQUENCE</scope>
    <source>
        <strain evidence="9">Tuck. ex Michener</strain>
    </source>
</reference>
<dbReference type="FunFam" id="3.30.1370.110:FF:000002">
    <property type="entry name" value="CCCH zinc finger and SMR domain protein"/>
    <property type="match status" value="1"/>
</dbReference>
<proteinExistence type="predicted"/>
<feature type="domain" description="Smr" evidence="8">
    <location>
        <begin position="601"/>
        <end position="682"/>
    </location>
</feature>
<keyword evidence="2" id="KW-0677">Repeat</keyword>
<feature type="compositionally biased region" description="Gly residues" evidence="6">
    <location>
        <begin position="690"/>
        <end position="710"/>
    </location>
</feature>
<dbReference type="Proteomes" id="UP000800092">
    <property type="component" value="Unassembled WGS sequence"/>
</dbReference>
<dbReference type="SMART" id="SM00463">
    <property type="entry name" value="SMR"/>
    <property type="match status" value="1"/>
</dbReference>
<dbReference type="Gene3D" id="3.30.1370.110">
    <property type="match status" value="1"/>
</dbReference>
<dbReference type="Gene3D" id="4.10.1000.10">
    <property type="entry name" value="Zinc finger, CCCH-type"/>
    <property type="match status" value="1"/>
</dbReference>
<feature type="compositionally biased region" description="Basic residues" evidence="6">
    <location>
        <begin position="447"/>
        <end position="461"/>
    </location>
</feature>
<feature type="compositionally biased region" description="Gly residues" evidence="6">
    <location>
        <begin position="720"/>
        <end position="730"/>
    </location>
</feature>
<dbReference type="OrthoDB" id="3247158at2759"/>
<feature type="region of interest" description="Disordered" evidence="6">
    <location>
        <begin position="688"/>
        <end position="749"/>
    </location>
</feature>
<protein>
    <recommendedName>
        <fullName evidence="11">CCCH zinc finger and SMR domain-containing protein</fullName>
    </recommendedName>
</protein>
<evidence type="ECO:0000256" key="3">
    <source>
        <dbReference type="ARBA" id="ARBA00022771"/>
    </source>
</evidence>
<dbReference type="Pfam" id="PF14608">
    <property type="entry name" value="zf-CCCH_2"/>
    <property type="match status" value="2"/>
</dbReference>
<dbReference type="GO" id="GO:0003723">
    <property type="term" value="F:RNA binding"/>
    <property type="evidence" value="ECO:0007669"/>
    <property type="project" value="InterPro"/>
</dbReference>
<feature type="region of interest" description="Disordered" evidence="6">
    <location>
        <begin position="338"/>
        <end position="377"/>
    </location>
</feature>
<evidence type="ECO:0000256" key="1">
    <source>
        <dbReference type="ARBA" id="ARBA00022723"/>
    </source>
</evidence>
<dbReference type="InterPro" id="IPR036855">
    <property type="entry name" value="Znf_CCCH_sf"/>
</dbReference>
<dbReference type="GO" id="GO:0008270">
    <property type="term" value="F:zinc ion binding"/>
    <property type="evidence" value="ECO:0007669"/>
    <property type="project" value="UniProtKB-KW"/>
</dbReference>
<dbReference type="AlphaFoldDB" id="A0A6A6H9F2"/>
<feature type="zinc finger region" description="C3H1-type" evidence="5">
    <location>
        <begin position="310"/>
        <end position="332"/>
    </location>
</feature>
<feature type="compositionally biased region" description="Basic residues" evidence="6">
    <location>
        <begin position="412"/>
        <end position="422"/>
    </location>
</feature>
<evidence type="ECO:0000259" key="7">
    <source>
        <dbReference type="PROSITE" id="PS50103"/>
    </source>
</evidence>
<sequence>MVSDTVYDLCLPILQDEALEEEDKTEKLEELLRRDTSLKDKQLENAVLDVLWRYKEGSNIASSPPPSRHTVIRSTSPAPWQIKRAVTPLASSPRSSRASPAPPPGFGVAPPAFTRAKSSTASPFTSPRPSPRLAVATPQIPHSPNLNAYEFSGDQSPSTEFYGDYGSDTVDWLVNDDATSNASSMGDSIAAGTAAEWLNPYTMDMSPYDMLRSVLRDERTDEECEKILEANGYDLSQTIMALTDSQSLQGNSVANEQDRTYLIGKSMASAVRPSTPAGQAKTPVVCRYYLSTGSCARADCRFSHDLSNHLCKYWLAGNCLAGDTCVFSHDPAALMNRLNVNGSQTPPSQSSQTDLQTNDYTSFPSLQGAIPQQWPPEFHPQSFESVYSSSGAVVPPPGLSSFLPSGTSLSRPHSRPSSRHTSRATTPLPGVDDNEAFPSLGAAAGKSGKRHHGKRGGHGHGHREVIPNSLADVVRMSPSPAPNPGRRNPKSNKSFTGSRENSAAAHAIPAPEHVPWLETGDVANKAYMKARQEAFKHGGLRNKFLQSAAQAWNRNDSRGAKALSLRGQNENNLMREAHREAARVLYEERNKEMGKGKELYVDLHGLHPEEAVSYLETCLLEQRTSIRPIYAITGTGHHSKNGKDKVGKAVRAFLNEWRYAFREFSVPGDRNNIGGILGIDATSFEKGGKGVKNGGSGDGEGDGSGEASGDGDGEKTADGEGSGNGSGNGEGKVRVLREQDIPKGPRKRL</sequence>
<feature type="compositionally biased region" description="Polar residues" evidence="6">
    <location>
        <begin position="116"/>
        <end position="127"/>
    </location>
</feature>
<name>A0A6A6H9F2_VIRVR</name>
<dbReference type="SUPFAM" id="SSF160443">
    <property type="entry name" value="SMR domain-like"/>
    <property type="match status" value="1"/>
</dbReference>
<evidence type="ECO:0008006" key="11">
    <source>
        <dbReference type="Google" id="ProtNLM"/>
    </source>
</evidence>
<evidence type="ECO:0000256" key="2">
    <source>
        <dbReference type="ARBA" id="ARBA00022737"/>
    </source>
</evidence>
<evidence type="ECO:0000256" key="5">
    <source>
        <dbReference type="PROSITE-ProRule" id="PRU00723"/>
    </source>
</evidence>
<dbReference type="InterPro" id="IPR036063">
    <property type="entry name" value="Smr_dom_sf"/>
</dbReference>
<feature type="compositionally biased region" description="Low complexity" evidence="6">
    <location>
        <begin position="90"/>
        <end position="99"/>
    </location>
</feature>
<dbReference type="InterPro" id="IPR000571">
    <property type="entry name" value="Znf_CCCH"/>
</dbReference>
<keyword evidence="4 5" id="KW-0862">Zinc</keyword>
<dbReference type="PROSITE" id="PS50103">
    <property type="entry name" value="ZF_C3H1"/>
    <property type="match status" value="2"/>
</dbReference>
<keyword evidence="10" id="KW-1185">Reference proteome</keyword>
<feature type="domain" description="C3H1-type" evidence="7">
    <location>
        <begin position="280"/>
        <end position="307"/>
    </location>
</feature>
<evidence type="ECO:0000313" key="9">
    <source>
        <dbReference type="EMBL" id="KAF2234509.1"/>
    </source>
</evidence>
<dbReference type="PANTHER" id="PTHR13119:SF12">
    <property type="entry name" value="PROTEIN SUPPRESSOR OF SABLE"/>
    <property type="match status" value="1"/>
</dbReference>
<keyword evidence="1 5" id="KW-0479">Metal-binding</keyword>
<feature type="region of interest" description="Disordered" evidence="6">
    <location>
        <begin position="58"/>
        <end position="77"/>
    </location>
</feature>
<accession>A0A6A6H9F2</accession>
<feature type="region of interest" description="Disordered" evidence="6">
    <location>
        <begin position="398"/>
        <end position="510"/>
    </location>
</feature>
<feature type="compositionally biased region" description="Polar residues" evidence="6">
    <location>
        <begin position="354"/>
        <end position="365"/>
    </location>
</feature>
<dbReference type="PROSITE" id="PS50828">
    <property type="entry name" value="SMR"/>
    <property type="match status" value="1"/>
</dbReference>
<dbReference type="InterPro" id="IPR045124">
    <property type="entry name" value="Su(sable)-like"/>
</dbReference>
<dbReference type="GO" id="GO:0045892">
    <property type="term" value="P:negative regulation of DNA-templated transcription"/>
    <property type="evidence" value="ECO:0007669"/>
    <property type="project" value="InterPro"/>
</dbReference>
<feature type="domain" description="C3H1-type" evidence="7">
    <location>
        <begin position="310"/>
        <end position="332"/>
    </location>
</feature>
<dbReference type="GO" id="GO:0005634">
    <property type="term" value="C:nucleus"/>
    <property type="evidence" value="ECO:0007669"/>
    <property type="project" value="TreeGrafter"/>
</dbReference>
<dbReference type="InterPro" id="IPR013899">
    <property type="entry name" value="DUF1771"/>
</dbReference>
<feature type="compositionally biased region" description="Low complexity" evidence="6">
    <location>
        <begin position="343"/>
        <end position="353"/>
    </location>
</feature>
<feature type="compositionally biased region" description="Basic and acidic residues" evidence="6">
    <location>
        <begin position="731"/>
        <end position="743"/>
    </location>
</feature>
<evidence type="ECO:0000256" key="4">
    <source>
        <dbReference type="ARBA" id="ARBA00022833"/>
    </source>
</evidence>
<dbReference type="SMART" id="SM01162">
    <property type="entry name" value="DUF1771"/>
    <property type="match status" value="1"/>
</dbReference>